<proteinExistence type="inferred from homology"/>
<organism evidence="6 7">
    <name type="scientific">Glaciimonas immobilis</name>
    <dbReference type="NCBI Taxonomy" id="728004"/>
    <lineage>
        <taxon>Bacteria</taxon>
        <taxon>Pseudomonadati</taxon>
        <taxon>Pseudomonadota</taxon>
        <taxon>Betaproteobacteria</taxon>
        <taxon>Burkholderiales</taxon>
        <taxon>Oxalobacteraceae</taxon>
        <taxon>Glaciimonas</taxon>
    </lineage>
</organism>
<dbReference type="Gene3D" id="1.10.443.10">
    <property type="entry name" value="Intergrase catalytic core"/>
    <property type="match status" value="1"/>
</dbReference>
<evidence type="ECO:0000256" key="3">
    <source>
        <dbReference type="ARBA" id="ARBA00023125"/>
    </source>
</evidence>
<dbReference type="InterPro" id="IPR013762">
    <property type="entry name" value="Integrase-like_cat_sf"/>
</dbReference>
<comment type="similarity">
    <text evidence="1">Belongs to the 'phage' integrase family.</text>
</comment>
<evidence type="ECO:0000313" key="6">
    <source>
        <dbReference type="EMBL" id="MBB5198292.1"/>
    </source>
</evidence>
<reference evidence="6 7" key="1">
    <citation type="submission" date="2020-08" db="EMBL/GenBank/DDBJ databases">
        <title>Genomic Encyclopedia of Type Strains, Phase IV (KMG-IV): sequencing the most valuable type-strain genomes for metagenomic binning, comparative biology and taxonomic classification.</title>
        <authorList>
            <person name="Goeker M."/>
        </authorList>
    </citation>
    <scope>NUCLEOTIDE SEQUENCE [LARGE SCALE GENOMIC DNA]</scope>
    <source>
        <strain evidence="6 7">DSM 23240</strain>
    </source>
</reference>
<evidence type="ECO:0000256" key="2">
    <source>
        <dbReference type="ARBA" id="ARBA00022908"/>
    </source>
</evidence>
<dbReference type="Gene3D" id="1.10.150.130">
    <property type="match status" value="1"/>
</dbReference>
<evidence type="ECO:0000259" key="5">
    <source>
        <dbReference type="PROSITE" id="PS51898"/>
    </source>
</evidence>
<feature type="domain" description="Tyr recombinase" evidence="5">
    <location>
        <begin position="204"/>
        <end position="388"/>
    </location>
</feature>
<gene>
    <name evidence="6" type="ORF">HNR39_000102</name>
</gene>
<keyword evidence="7" id="KW-1185">Reference proteome</keyword>
<protein>
    <submittedName>
        <fullName evidence="6">Integrase</fullName>
    </submittedName>
</protein>
<keyword evidence="3" id="KW-0238">DNA-binding</keyword>
<dbReference type="InterPro" id="IPR038488">
    <property type="entry name" value="Integrase_DNA-bd_sf"/>
</dbReference>
<dbReference type="InterPro" id="IPR050808">
    <property type="entry name" value="Phage_Integrase"/>
</dbReference>
<keyword evidence="4" id="KW-0233">DNA recombination</keyword>
<dbReference type="RefSeq" id="WP_168052197.1">
    <property type="nucleotide sequence ID" value="NZ_JAAOZT010000002.1"/>
</dbReference>
<sequence length="408" mass="45601">MALTDIFIRTVKPTGKPSGDKYADGEGMYLLVKVPGKYWRFDYRFGGKRKTLALGVYPDVSLADARTKREAARKSLAVDEKDPGQVKIDNRQAKAVTAANTFEVVAGIWLEKTAASRATSTQEKITNWMKKDVFPFIGKKPVSDIKSIDVLETVRKMETRGVLDSAHRVKQLCGQVLRYCVATGLIERDVTADLKGALSVASKKNYAAITEPRQVGVLMRAIFSYSGYPYAVAALKLAPLVFVRPGELRSAEWVEIDLGTAEWRIPGEKMKMRNDHLVPLSTQAVEILRNLQAITGHGKYVFPSIRDEKRCMSENTITGALRGMGFSKQVMTGHGFRAMARTIMDEVLNERVDLIEHQLAHAVKDPNGRAYNRTAHLPARREMMQRWSDYLDKLRIGADAIQLREVGA</sequence>
<accession>A0A840RMH5</accession>
<name>A0A840RMH5_9BURK</name>
<dbReference type="SUPFAM" id="SSF56349">
    <property type="entry name" value="DNA breaking-rejoining enzymes"/>
    <property type="match status" value="1"/>
</dbReference>
<dbReference type="PANTHER" id="PTHR30629">
    <property type="entry name" value="PROPHAGE INTEGRASE"/>
    <property type="match status" value="1"/>
</dbReference>
<dbReference type="Pfam" id="PF00589">
    <property type="entry name" value="Phage_integrase"/>
    <property type="match status" value="1"/>
</dbReference>
<dbReference type="Proteomes" id="UP000571084">
    <property type="component" value="Unassembled WGS sequence"/>
</dbReference>
<dbReference type="InterPro" id="IPR053876">
    <property type="entry name" value="Phage_int_M"/>
</dbReference>
<dbReference type="PROSITE" id="PS51898">
    <property type="entry name" value="TYR_RECOMBINASE"/>
    <property type="match status" value="1"/>
</dbReference>
<dbReference type="AlphaFoldDB" id="A0A840RMH5"/>
<dbReference type="Pfam" id="PF13356">
    <property type="entry name" value="Arm-DNA-bind_3"/>
    <property type="match status" value="1"/>
</dbReference>
<dbReference type="Gene3D" id="3.30.160.390">
    <property type="entry name" value="Integrase, DNA-binding domain"/>
    <property type="match status" value="1"/>
</dbReference>
<evidence type="ECO:0000313" key="7">
    <source>
        <dbReference type="Proteomes" id="UP000571084"/>
    </source>
</evidence>
<keyword evidence="2" id="KW-0229">DNA integration</keyword>
<evidence type="ECO:0000256" key="1">
    <source>
        <dbReference type="ARBA" id="ARBA00008857"/>
    </source>
</evidence>
<dbReference type="GO" id="GO:0015074">
    <property type="term" value="P:DNA integration"/>
    <property type="evidence" value="ECO:0007669"/>
    <property type="project" value="UniProtKB-KW"/>
</dbReference>
<dbReference type="InterPro" id="IPR010998">
    <property type="entry name" value="Integrase_recombinase_N"/>
</dbReference>
<dbReference type="Pfam" id="PF22022">
    <property type="entry name" value="Phage_int_M"/>
    <property type="match status" value="1"/>
</dbReference>
<evidence type="ECO:0000256" key="4">
    <source>
        <dbReference type="ARBA" id="ARBA00023172"/>
    </source>
</evidence>
<dbReference type="InterPro" id="IPR025166">
    <property type="entry name" value="Integrase_DNA_bind_dom"/>
</dbReference>
<dbReference type="EMBL" id="JACHHQ010000001">
    <property type="protein sequence ID" value="MBB5198292.1"/>
    <property type="molecule type" value="Genomic_DNA"/>
</dbReference>
<dbReference type="InterPro" id="IPR002104">
    <property type="entry name" value="Integrase_catalytic"/>
</dbReference>
<dbReference type="PANTHER" id="PTHR30629:SF2">
    <property type="entry name" value="PROPHAGE INTEGRASE INTS-RELATED"/>
    <property type="match status" value="1"/>
</dbReference>
<dbReference type="GO" id="GO:0006310">
    <property type="term" value="P:DNA recombination"/>
    <property type="evidence" value="ECO:0007669"/>
    <property type="project" value="UniProtKB-KW"/>
</dbReference>
<dbReference type="InterPro" id="IPR011010">
    <property type="entry name" value="DNA_brk_join_enz"/>
</dbReference>
<dbReference type="CDD" id="cd00801">
    <property type="entry name" value="INT_P4_C"/>
    <property type="match status" value="1"/>
</dbReference>
<dbReference type="GO" id="GO:0003677">
    <property type="term" value="F:DNA binding"/>
    <property type="evidence" value="ECO:0007669"/>
    <property type="project" value="UniProtKB-KW"/>
</dbReference>
<comment type="caution">
    <text evidence="6">The sequence shown here is derived from an EMBL/GenBank/DDBJ whole genome shotgun (WGS) entry which is preliminary data.</text>
</comment>